<reference evidence="1" key="1">
    <citation type="submission" date="2022-10" db="EMBL/GenBank/DDBJ databases">
        <title>Tapping the CABI collections for fungal endophytes: first genome assemblies for Collariella, Neodidymelliopsis, Ascochyta clinopodiicola, Didymella pomorum, Didymosphaeria variabile, Neocosmospora piperis and Neocucurbitaria cava.</title>
        <authorList>
            <person name="Hill R."/>
        </authorList>
    </citation>
    <scope>NUCLEOTIDE SEQUENCE</scope>
    <source>
        <strain evidence="1">IMI 366586</strain>
    </source>
</reference>
<keyword evidence="2" id="KW-1185">Reference proteome</keyword>
<name>A0A9W8WAB1_9HYPO</name>
<evidence type="ECO:0000313" key="2">
    <source>
        <dbReference type="Proteomes" id="UP001140502"/>
    </source>
</evidence>
<evidence type="ECO:0000313" key="1">
    <source>
        <dbReference type="EMBL" id="KAJ4317548.1"/>
    </source>
</evidence>
<dbReference type="AlphaFoldDB" id="A0A9W8WAB1"/>
<comment type="caution">
    <text evidence="1">The sequence shown here is derived from an EMBL/GenBank/DDBJ whole genome shotgun (WGS) entry which is preliminary data.</text>
</comment>
<sequence length="69" mass="7309">MYSVQYAVNVIGPRIVTANDNKLLKGDPGVIAVSGRHKLAAFGASQRILQGAESSLMSEAWGCRTAEGF</sequence>
<protein>
    <submittedName>
        <fullName evidence="1">Uncharacterized protein</fullName>
    </submittedName>
</protein>
<gene>
    <name evidence="1" type="ORF">N0V84_007293</name>
</gene>
<dbReference type="EMBL" id="JAPEUR010000158">
    <property type="protein sequence ID" value="KAJ4317548.1"/>
    <property type="molecule type" value="Genomic_DNA"/>
</dbReference>
<proteinExistence type="predicted"/>
<organism evidence="1 2">
    <name type="scientific">Fusarium piperis</name>
    <dbReference type="NCBI Taxonomy" id="1435070"/>
    <lineage>
        <taxon>Eukaryota</taxon>
        <taxon>Fungi</taxon>
        <taxon>Dikarya</taxon>
        <taxon>Ascomycota</taxon>
        <taxon>Pezizomycotina</taxon>
        <taxon>Sordariomycetes</taxon>
        <taxon>Hypocreomycetidae</taxon>
        <taxon>Hypocreales</taxon>
        <taxon>Nectriaceae</taxon>
        <taxon>Fusarium</taxon>
        <taxon>Fusarium solani species complex</taxon>
    </lineage>
</organism>
<accession>A0A9W8WAB1</accession>
<dbReference type="Proteomes" id="UP001140502">
    <property type="component" value="Unassembled WGS sequence"/>
</dbReference>